<gene>
    <name evidence="2" type="ORF">AVDCRST_MAG18-4034</name>
</gene>
<dbReference type="AlphaFoldDB" id="A0A6J4VRZ3"/>
<feature type="non-terminal residue" evidence="2">
    <location>
        <position position="84"/>
    </location>
</feature>
<feature type="compositionally biased region" description="Basic and acidic residues" evidence="1">
    <location>
        <begin position="7"/>
        <end position="16"/>
    </location>
</feature>
<proteinExistence type="predicted"/>
<accession>A0A6J4VRZ3</accession>
<keyword evidence="2" id="KW-0560">Oxidoreductase</keyword>
<evidence type="ECO:0000256" key="1">
    <source>
        <dbReference type="SAM" id="MobiDB-lite"/>
    </source>
</evidence>
<feature type="compositionally biased region" description="Basic residues" evidence="1">
    <location>
        <begin position="42"/>
        <end position="55"/>
    </location>
</feature>
<sequence>GTRRARRDGQRRRAGDDPDADEPPRPGRPRAPGLGRGPNPHPPRRPPGRHRRHGRLPLLRGGELLHRQHLLRRRRLDAQLAASV</sequence>
<name>A0A6J4VRZ3_9BACT</name>
<dbReference type="EC" id="1.1.1.100" evidence="2"/>
<protein>
    <submittedName>
        <fullName evidence="2">3-oxoacyl-[acyl-carrier protein] reductase</fullName>
        <ecNumber evidence="2">1.1.1.100</ecNumber>
    </submittedName>
</protein>
<organism evidence="2">
    <name type="scientific">uncultured Thermomicrobiales bacterium</name>
    <dbReference type="NCBI Taxonomy" id="1645740"/>
    <lineage>
        <taxon>Bacteria</taxon>
        <taxon>Pseudomonadati</taxon>
        <taxon>Thermomicrobiota</taxon>
        <taxon>Thermomicrobia</taxon>
        <taxon>Thermomicrobiales</taxon>
        <taxon>environmental samples</taxon>
    </lineage>
</organism>
<feature type="region of interest" description="Disordered" evidence="1">
    <location>
        <begin position="1"/>
        <end position="61"/>
    </location>
</feature>
<evidence type="ECO:0000313" key="2">
    <source>
        <dbReference type="EMBL" id="CAA9587033.1"/>
    </source>
</evidence>
<dbReference type="EMBL" id="CADCWN010000319">
    <property type="protein sequence ID" value="CAA9587033.1"/>
    <property type="molecule type" value="Genomic_DNA"/>
</dbReference>
<feature type="non-terminal residue" evidence="2">
    <location>
        <position position="1"/>
    </location>
</feature>
<dbReference type="GO" id="GO:0004316">
    <property type="term" value="F:3-oxoacyl-[acyl-carrier-protein] reductase (NADPH) activity"/>
    <property type="evidence" value="ECO:0007669"/>
    <property type="project" value="UniProtKB-EC"/>
</dbReference>
<reference evidence="2" key="1">
    <citation type="submission" date="2020-02" db="EMBL/GenBank/DDBJ databases">
        <authorList>
            <person name="Meier V. D."/>
        </authorList>
    </citation>
    <scope>NUCLEOTIDE SEQUENCE</scope>
    <source>
        <strain evidence="2">AVDCRST_MAG18</strain>
    </source>
</reference>